<dbReference type="SUPFAM" id="SSF53335">
    <property type="entry name" value="S-adenosyl-L-methionine-dependent methyltransferases"/>
    <property type="match status" value="1"/>
</dbReference>
<dbReference type="STRING" id="1802505.A3D01_05075"/>
<organism evidence="2 3">
    <name type="scientific">Candidatus Woesebacteria bacterium RIFCSPHIGHO2_02_FULL_39_13</name>
    <dbReference type="NCBI Taxonomy" id="1802505"/>
    <lineage>
        <taxon>Bacteria</taxon>
        <taxon>Candidatus Woeseibacteriota</taxon>
    </lineage>
</organism>
<dbReference type="PANTHER" id="PTHR43591:SF24">
    <property type="entry name" value="2-METHOXY-6-POLYPRENYL-1,4-BENZOQUINOL METHYLASE, MITOCHONDRIAL"/>
    <property type="match status" value="1"/>
</dbReference>
<protein>
    <recommendedName>
        <fullName evidence="1">Methyltransferase domain-containing protein</fullName>
    </recommendedName>
</protein>
<evidence type="ECO:0000313" key="2">
    <source>
        <dbReference type="EMBL" id="OGM33103.1"/>
    </source>
</evidence>
<dbReference type="CDD" id="cd02440">
    <property type="entry name" value="AdoMet_MTases"/>
    <property type="match status" value="1"/>
</dbReference>
<dbReference type="Gene3D" id="3.40.50.150">
    <property type="entry name" value="Vaccinia Virus protein VP39"/>
    <property type="match status" value="1"/>
</dbReference>
<dbReference type="AlphaFoldDB" id="A0A1F7Z0J4"/>
<evidence type="ECO:0000259" key="1">
    <source>
        <dbReference type="Pfam" id="PF13847"/>
    </source>
</evidence>
<comment type="caution">
    <text evidence="2">The sequence shown here is derived from an EMBL/GenBank/DDBJ whole genome shotgun (WGS) entry which is preliminary data.</text>
</comment>
<accession>A0A1F7Z0J4</accession>
<feature type="domain" description="Methyltransferase" evidence="1">
    <location>
        <begin position="48"/>
        <end position="146"/>
    </location>
</feature>
<sequence length="252" mass="28809">MSKDFYDRVAKEFGGYSFITRKSEHETVFPSVDPENVFKSKLLEYSGKDVRVVDVGCGDCRFAFSIAGNFKEVVGVDTSIELLKVAAEKMEKNGITNVRFMEVDAGKTGFEDNSFDLSFSRRGPTPYEEIGRILKPGGRFIVIEIGEQDAREIKVVFGRGQNYGSWDQSTVDHINKESSEAGFRTEFIEGYNYDEFYKSYADLELFLRRVPIFEDFNPEKDKSLLTGYEQMFKEGRGIKLPRHRVVAVLQKL</sequence>
<dbReference type="InterPro" id="IPR025714">
    <property type="entry name" value="Methyltranfer_dom"/>
</dbReference>
<reference evidence="2 3" key="1">
    <citation type="journal article" date="2016" name="Nat. Commun.">
        <title>Thousands of microbial genomes shed light on interconnected biogeochemical processes in an aquifer system.</title>
        <authorList>
            <person name="Anantharaman K."/>
            <person name="Brown C.T."/>
            <person name="Hug L.A."/>
            <person name="Sharon I."/>
            <person name="Castelle C.J."/>
            <person name="Probst A.J."/>
            <person name="Thomas B.C."/>
            <person name="Singh A."/>
            <person name="Wilkins M.J."/>
            <person name="Karaoz U."/>
            <person name="Brodie E.L."/>
            <person name="Williams K.H."/>
            <person name="Hubbard S.S."/>
            <person name="Banfield J.F."/>
        </authorList>
    </citation>
    <scope>NUCLEOTIDE SEQUENCE [LARGE SCALE GENOMIC DNA]</scope>
</reference>
<dbReference type="GO" id="GO:0008168">
    <property type="term" value="F:methyltransferase activity"/>
    <property type="evidence" value="ECO:0007669"/>
    <property type="project" value="TreeGrafter"/>
</dbReference>
<dbReference type="EMBL" id="MGGR01000023">
    <property type="protein sequence ID" value="OGM33103.1"/>
    <property type="molecule type" value="Genomic_DNA"/>
</dbReference>
<evidence type="ECO:0000313" key="3">
    <source>
        <dbReference type="Proteomes" id="UP000177169"/>
    </source>
</evidence>
<dbReference type="PANTHER" id="PTHR43591">
    <property type="entry name" value="METHYLTRANSFERASE"/>
    <property type="match status" value="1"/>
</dbReference>
<proteinExistence type="predicted"/>
<dbReference type="InterPro" id="IPR029063">
    <property type="entry name" value="SAM-dependent_MTases_sf"/>
</dbReference>
<gene>
    <name evidence="2" type="ORF">A3D01_05075</name>
</gene>
<dbReference type="Proteomes" id="UP000177169">
    <property type="component" value="Unassembled WGS sequence"/>
</dbReference>
<dbReference type="Pfam" id="PF13847">
    <property type="entry name" value="Methyltransf_31"/>
    <property type="match status" value="1"/>
</dbReference>
<name>A0A1F7Z0J4_9BACT</name>